<feature type="domain" description="Heavy metal binding" evidence="1">
    <location>
        <begin position="58"/>
        <end position="86"/>
    </location>
</feature>
<dbReference type="EMBL" id="JACGLS010000001">
    <property type="protein sequence ID" value="MBA6155336.1"/>
    <property type="molecule type" value="Genomic_DNA"/>
</dbReference>
<organism evidence="2 3">
    <name type="scientific">Tenacibaculum pelagium</name>
    <dbReference type="NCBI Taxonomy" id="2759527"/>
    <lineage>
        <taxon>Bacteria</taxon>
        <taxon>Pseudomonadati</taxon>
        <taxon>Bacteroidota</taxon>
        <taxon>Flavobacteriia</taxon>
        <taxon>Flavobacteriales</taxon>
        <taxon>Flavobacteriaceae</taxon>
        <taxon>Tenacibaculum</taxon>
    </lineage>
</organism>
<dbReference type="Pfam" id="PF19335">
    <property type="entry name" value="HMBD"/>
    <property type="match status" value="1"/>
</dbReference>
<comment type="caution">
    <text evidence="2">The sequence shown here is derived from an EMBL/GenBank/DDBJ whole genome shotgun (WGS) entry which is preliminary data.</text>
</comment>
<proteinExistence type="predicted"/>
<dbReference type="AlphaFoldDB" id="A0A839ALQ1"/>
<evidence type="ECO:0000313" key="3">
    <source>
        <dbReference type="Proteomes" id="UP000563906"/>
    </source>
</evidence>
<dbReference type="Proteomes" id="UP000563906">
    <property type="component" value="Unassembled WGS sequence"/>
</dbReference>
<dbReference type="GO" id="GO:0046872">
    <property type="term" value="F:metal ion binding"/>
    <property type="evidence" value="ECO:0007669"/>
    <property type="project" value="InterPro"/>
</dbReference>
<dbReference type="RefSeq" id="WP_182123839.1">
    <property type="nucleotide sequence ID" value="NZ_JACGLS010000001.1"/>
</dbReference>
<evidence type="ECO:0000313" key="2">
    <source>
        <dbReference type="EMBL" id="MBA6155336.1"/>
    </source>
</evidence>
<keyword evidence="3" id="KW-1185">Reference proteome</keyword>
<sequence>MKKLIPIFVLLIVCFSSCKKEEEKKTPVHPLNMPLNERPIPTLPNSNNLATGVVGGAHYICPKKCKGGTSSAKGACPVCKTALAHNQAFHNTATPTTSTPAASPIAKPASGPNAKGIYHYTCKNGCAGGGDAAGKCASCSSDLAHNAAYHN</sequence>
<name>A0A839ALQ1_9FLAO</name>
<protein>
    <recommendedName>
        <fullName evidence="1">Heavy metal binding domain-containing protein</fullName>
    </recommendedName>
</protein>
<accession>A0A839ALQ1</accession>
<dbReference type="InterPro" id="IPR045800">
    <property type="entry name" value="HMBD"/>
</dbReference>
<reference evidence="2 3" key="1">
    <citation type="submission" date="2020-07" db="EMBL/GenBank/DDBJ databases">
        <title>Bacterium isolated from marine sediment.</title>
        <authorList>
            <person name="Shang D."/>
            <person name="Du Z.-J."/>
        </authorList>
    </citation>
    <scope>NUCLEOTIDE SEQUENCE [LARGE SCALE GENOMIC DNA]</scope>
    <source>
        <strain evidence="2 3">S7007</strain>
    </source>
</reference>
<gene>
    <name evidence="2" type="ORF">H3Z83_02180</name>
</gene>
<evidence type="ECO:0000259" key="1">
    <source>
        <dbReference type="Pfam" id="PF19335"/>
    </source>
</evidence>